<evidence type="ECO:0000259" key="8">
    <source>
        <dbReference type="Pfam" id="PF08511"/>
    </source>
</evidence>
<dbReference type="InterPro" id="IPR012762">
    <property type="entry name" value="Ubiq_biosynth_COQ9"/>
</dbReference>
<evidence type="ECO:0000256" key="1">
    <source>
        <dbReference type="ARBA" id="ARBA00004749"/>
    </source>
</evidence>
<dbReference type="AlphaFoldDB" id="A0A1G9EGG7"/>
<dbReference type="EMBL" id="FNFV01000004">
    <property type="protein sequence ID" value="SDK75267.1"/>
    <property type="molecule type" value="Genomic_DNA"/>
</dbReference>
<dbReference type="STRING" id="990712.SAMN05216257_104305"/>
<feature type="region of interest" description="Disordered" evidence="7">
    <location>
        <begin position="219"/>
        <end position="241"/>
    </location>
</feature>
<feature type="domain" description="COQ9 C-terminal" evidence="8">
    <location>
        <begin position="120"/>
        <end position="190"/>
    </location>
</feature>
<proteinExistence type="inferred from homology"/>
<keyword evidence="10" id="KW-1185">Reference proteome</keyword>
<dbReference type="NCBIfam" id="TIGR02396">
    <property type="entry name" value="diverge_rpsU"/>
    <property type="match status" value="1"/>
</dbReference>
<accession>A0A1G9EGG7</accession>
<dbReference type="GO" id="GO:0008289">
    <property type="term" value="F:lipid binding"/>
    <property type="evidence" value="ECO:0007669"/>
    <property type="project" value="UniProtKB-KW"/>
</dbReference>
<sequence length="241" mass="26327">MTQPHAAAEDPALARLVDAALPHVAFDGWSEVTLRAAARDAGLSPDEARRLLPRGAVDLAAAFHRRGDREMIARLAAADLSSLRFRDRVASAVRYRLEAAGDREAVRRAAALFALPHNAPLGAQLIWGTADAIWTALGDTSQDINWYSKRATLSAVYSATVLYWLGDESPDHAATWDFLDRRIEDVMRIEKLKAQISESPALKGLAALPARLFARVRAPAAPRDDLPGRWPSPPREGKESP</sequence>
<evidence type="ECO:0000256" key="3">
    <source>
        <dbReference type="ARBA" id="ARBA00022688"/>
    </source>
</evidence>
<organism evidence="9 10">
    <name type="scientific">Meinhardsimonia xiamenensis</name>
    <dbReference type="NCBI Taxonomy" id="990712"/>
    <lineage>
        <taxon>Bacteria</taxon>
        <taxon>Pseudomonadati</taxon>
        <taxon>Pseudomonadota</taxon>
        <taxon>Alphaproteobacteria</taxon>
        <taxon>Rhodobacterales</taxon>
        <taxon>Paracoccaceae</taxon>
        <taxon>Meinhardsimonia</taxon>
    </lineage>
</organism>
<evidence type="ECO:0000256" key="2">
    <source>
        <dbReference type="ARBA" id="ARBA00010766"/>
    </source>
</evidence>
<dbReference type="RefSeq" id="WP_092500510.1">
    <property type="nucleotide sequence ID" value="NZ_FNFV01000004.1"/>
</dbReference>
<evidence type="ECO:0000256" key="5">
    <source>
        <dbReference type="ARBA" id="ARBA00023121"/>
    </source>
</evidence>
<comment type="similarity">
    <text evidence="2">Belongs to the COQ9 family.</text>
</comment>
<dbReference type="GO" id="GO:0006744">
    <property type="term" value="P:ubiquinone biosynthetic process"/>
    <property type="evidence" value="ECO:0007669"/>
    <property type="project" value="UniProtKB-KW"/>
</dbReference>
<evidence type="ECO:0000256" key="7">
    <source>
        <dbReference type="SAM" id="MobiDB-lite"/>
    </source>
</evidence>
<dbReference type="InterPro" id="IPR013718">
    <property type="entry name" value="COQ9_C"/>
</dbReference>
<reference evidence="10" key="1">
    <citation type="submission" date="2016-10" db="EMBL/GenBank/DDBJ databases">
        <authorList>
            <person name="Varghese N."/>
            <person name="Submissions S."/>
        </authorList>
    </citation>
    <scope>NUCLEOTIDE SEQUENCE [LARGE SCALE GENOMIC DNA]</scope>
    <source>
        <strain evidence="10">CGMCC 1.10789</strain>
    </source>
</reference>
<dbReference type="PANTHER" id="PTHR21427:SF19">
    <property type="entry name" value="UBIQUINONE BIOSYNTHESIS PROTEIN COQ9, MITOCHONDRIAL"/>
    <property type="match status" value="1"/>
</dbReference>
<dbReference type="OrthoDB" id="7201143at2"/>
<keyword evidence="3" id="KW-0831">Ubiquinone biosynthesis</keyword>
<comment type="function">
    <text evidence="6">Membrane-associated protein that warps the membrane surface to access and bind aromatic isoprenes with high specificity, including ubiquinone (CoQ) isoprene intermediates and presents them directly to COQ7, therefore facilitating the COQ7-mediated hydroxylase step. Participates in the biosynthesis of coenzyme Q, also named ubiquinone, an essential lipid-soluble electron transporter for aerobic cellular respiration.</text>
</comment>
<evidence type="ECO:0000313" key="9">
    <source>
        <dbReference type="EMBL" id="SDK75267.1"/>
    </source>
</evidence>
<name>A0A1G9EGG7_9RHOB</name>
<dbReference type="Pfam" id="PF08511">
    <property type="entry name" value="COQ9"/>
    <property type="match status" value="1"/>
</dbReference>
<dbReference type="Gene3D" id="1.10.357.10">
    <property type="entry name" value="Tetracycline Repressor, domain 2"/>
    <property type="match status" value="1"/>
</dbReference>
<evidence type="ECO:0000256" key="4">
    <source>
        <dbReference type="ARBA" id="ARBA00022946"/>
    </source>
</evidence>
<keyword evidence="5" id="KW-0446">Lipid-binding</keyword>
<gene>
    <name evidence="9" type="ORF">SAMN05216257_104305</name>
</gene>
<protein>
    <submittedName>
        <fullName evidence="9">Ubiquinone biosynthesis protein COQ9</fullName>
    </submittedName>
</protein>
<dbReference type="PANTHER" id="PTHR21427">
    <property type="entry name" value="UBIQUINONE BIOSYNTHESIS PROTEIN COQ9, MITOCHONDRIAL"/>
    <property type="match status" value="1"/>
</dbReference>
<keyword evidence="4" id="KW-0809">Transit peptide</keyword>
<dbReference type="Proteomes" id="UP000199328">
    <property type="component" value="Unassembled WGS sequence"/>
</dbReference>
<comment type="pathway">
    <text evidence="1">Cofactor biosynthesis; ubiquinone biosynthesis.</text>
</comment>
<evidence type="ECO:0000313" key="10">
    <source>
        <dbReference type="Proteomes" id="UP000199328"/>
    </source>
</evidence>
<evidence type="ECO:0000256" key="6">
    <source>
        <dbReference type="ARBA" id="ARBA00058104"/>
    </source>
</evidence>
<keyword evidence="9" id="KW-0830">Ubiquinone</keyword>